<gene>
    <name evidence="5" type="ORF">C9927_03635</name>
    <name evidence="4" type="ORF">C9986_00050</name>
</gene>
<dbReference type="InterPro" id="IPR021770">
    <property type="entry name" value="DUF3335"/>
</dbReference>
<dbReference type="AlphaFoldDB" id="A0A2T4CV65"/>
<evidence type="ECO:0000313" key="7">
    <source>
        <dbReference type="Proteomes" id="UP000243022"/>
    </source>
</evidence>
<name>A0A2T4CV65_9GAMM</name>
<keyword evidence="2" id="KW-0012">Acyltransferase</keyword>
<dbReference type="SUPFAM" id="SSF55729">
    <property type="entry name" value="Acyl-CoA N-acyltransferases (Nat)"/>
    <property type="match status" value="1"/>
</dbReference>
<dbReference type="InterPro" id="IPR050680">
    <property type="entry name" value="YpeA/RimI_acetyltransf"/>
</dbReference>
<dbReference type="PROSITE" id="PS51186">
    <property type="entry name" value="GNAT"/>
    <property type="match status" value="1"/>
</dbReference>
<dbReference type="Gene3D" id="3.40.630.30">
    <property type="match status" value="1"/>
</dbReference>
<proteinExistence type="predicted"/>
<sequence>MSLAPVSTRLKTTRPQLIRAAREHLDALEQIELTSFVTDRISRRSFRRFIDQSIGDFQVLVVDGEVVGYYMVLYRQATQLARLYSLAVAPEHRRKGYGTLLLEAAEDDADDRHCLFMRLEVKTDNLAAQAMYHKADYYDMEIRPEYYEDDSDALVLQKLLPRYEIPEGSNGDQRLVPYRTQTTEFTCGPASLLMAMAYFDIPSADPHHEELEIWRESTTIFMTSGHGGCGPHGLARAALRRGLSVELHVSEEGPLLLDSVRSNDKKMIMARVQETDIAALKAQNIPIHVGEYALQQLLDDLNQGKLVVALISTYVFDASKAPHWVLICAADENYVYINDPDQEDYPWQSPTERQYLPIPLAVFRRAFGFGKRKQKAAIVLSRP</sequence>
<protein>
    <submittedName>
        <fullName evidence="5">Ribosomal-protein-alanine acetyltransferase</fullName>
    </submittedName>
</protein>
<dbReference type="Proteomes" id="UP000242087">
    <property type="component" value="Unassembled WGS sequence"/>
</dbReference>
<organism evidence="5 6">
    <name type="scientific">Pseudidiomarina aestuarii</name>
    <dbReference type="NCBI Taxonomy" id="624146"/>
    <lineage>
        <taxon>Bacteria</taxon>
        <taxon>Pseudomonadati</taxon>
        <taxon>Pseudomonadota</taxon>
        <taxon>Gammaproteobacteria</taxon>
        <taxon>Alteromonadales</taxon>
        <taxon>Idiomarinaceae</taxon>
        <taxon>Pseudidiomarina</taxon>
    </lineage>
</organism>
<evidence type="ECO:0000256" key="1">
    <source>
        <dbReference type="ARBA" id="ARBA00022679"/>
    </source>
</evidence>
<dbReference type="CDD" id="cd04301">
    <property type="entry name" value="NAT_SF"/>
    <property type="match status" value="1"/>
</dbReference>
<dbReference type="Gene3D" id="3.90.70.10">
    <property type="entry name" value="Cysteine proteinases"/>
    <property type="match status" value="1"/>
</dbReference>
<dbReference type="PANTHER" id="PTHR43420:SF44">
    <property type="entry name" value="ACETYLTRANSFERASE YPEA"/>
    <property type="match status" value="1"/>
</dbReference>
<accession>A0A2T4CV65</accession>
<dbReference type="EMBL" id="PYVF01000046">
    <property type="protein sequence ID" value="PTB88614.1"/>
    <property type="molecule type" value="Genomic_DNA"/>
</dbReference>
<dbReference type="GO" id="GO:0016747">
    <property type="term" value="F:acyltransferase activity, transferring groups other than amino-acyl groups"/>
    <property type="evidence" value="ECO:0007669"/>
    <property type="project" value="InterPro"/>
</dbReference>
<evidence type="ECO:0000313" key="6">
    <source>
        <dbReference type="Proteomes" id="UP000242087"/>
    </source>
</evidence>
<evidence type="ECO:0000313" key="5">
    <source>
        <dbReference type="EMBL" id="PTB88614.1"/>
    </source>
</evidence>
<keyword evidence="1 5" id="KW-0808">Transferase</keyword>
<dbReference type="EMBL" id="PYVS01000001">
    <property type="protein sequence ID" value="PTB83332.1"/>
    <property type="molecule type" value="Genomic_DNA"/>
</dbReference>
<evidence type="ECO:0000256" key="2">
    <source>
        <dbReference type="ARBA" id="ARBA00023315"/>
    </source>
</evidence>
<reference evidence="6 7" key="1">
    <citation type="submission" date="2018-03" db="EMBL/GenBank/DDBJ databases">
        <title>Cross-interface Injection: A General Nanoliter Liquid Handling Method Applied to Single Cells Genome Amplification Automated Nanoliter Liquid Handling Applied to Single Cell Multiple Displacement Amplification.</title>
        <authorList>
            <person name="Yun J."/>
            <person name="Xu P."/>
            <person name="Xu J."/>
            <person name="Dai X."/>
            <person name="Wang Y."/>
            <person name="Zheng X."/>
            <person name="Cao C."/>
            <person name="Yi Q."/>
            <person name="Zhu Y."/>
            <person name="Wang L."/>
            <person name="Dong Z."/>
            <person name="Huang Y."/>
            <person name="Huang L."/>
            <person name="Du W."/>
        </authorList>
    </citation>
    <scope>NUCLEOTIDE SEQUENCE [LARGE SCALE GENOMIC DNA]</scope>
    <source>
        <strain evidence="5 6">A12-4</strain>
        <strain evidence="4 7">Z-E1-2</strain>
    </source>
</reference>
<dbReference type="Proteomes" id="UP000243022">
    <property type="component" value="Unassembled WGS sequence"/>
</dbReference>
<evidence type="ECO:0000259" key="3">
    <source>
        <dbReference type="PROSITE" id="PS51186"/>
    </source>
</evidence>
<dbReference type="InterPro" id="IPR016181">
    <property type="entry name" value="Acyl_CoA_acyltransferase"/>
</dbReference>
<dbReference type="InterPro" id="IPR000182">
    <property type="entry name" value="GNAT_dom"/>
</dbReference>
<evidence type="ECO:0000313" key="4">
    <source>
        <dbReference type="EMBL" id="PTB83332.1"/>
    </source>
</evidence>
<dbReference type="PANTHER" id="PTHR43420">
    <property type="entry name" value="ACETYLTRANSFERASE"/>
    <property type="match status" value="1"/>
</dbReference>
<feature type="domain" description="N-acetyltransferase" evidence="3">
    <location>
        <begin position="16"/>
        <end position="161"/>
    </location>
</feature>
<comment type="caution">
    <text evidence="5">The sequence shown here is derived from an EMBL/GenBank/DDBJ whole genome shotgun (WGS) entry which is preliminary data.</text>
</comment>
<dbReference type="Pfam" id="PF00583">
    <property type="entry name" value="Acetyltransf_1"/>
    <property type="match status" value="1"/>
</dbReference>
<dbReference type="Pfam" id="PF11814">
    <property type="entry name" value="DUF3335"/>
    <property type="match status" value="1"/>
</dbReference>